<feature type="transmembrane region" description="Helical" evidence="6">
    <location>
        <begin position="349"/>
        <end position="371"/>
    </location>
</feature>
<keyword evidence="4 6" id="KW-1133">Transmembrane helix</keyword>
<name>A0A0P7ZTY4_9CYAN</name>
<gene>
    <name evidence="7" type="primary">norM</name>
    <name evidence="7" type="ORF">HLUCCA11_03815</name>
</gene>
<dbReference type="EMBL" id="LJZR01000003">
    <property type="protein sequence ID" value="KPQ37057.1"/>
    <property type="molecule type" value="Genomic_DNA"/>
</dbReference>
<evidence type="ECO:0000313" key="8">
    <source>
        <dbReference type="Proteomes" id="UP000050465"/>
    </source>
</evidence>
<feature type="transmembrane region" description="Helical" evidence="6">
    <location>
        <begin position="198"/>
        <end position="217"/>
    </location>
</feature>
<evidence type="ECO:0000256" key="2">
    <source>
        <dbReference type="ARBA" id="ARBA00010199"/>
    </source>
</evidence>
<keyword evidence="3 6" id="KW-0812">Transmembrane</keyword>
<keyword evidence="5 6" id="KW-0472">Membrane</keyword>
<feature type="transmembrane region" description="Helical" evidence="6">
    <location>
        <begin position="76"/>
        <end position="95"/>
    </location>
</feature>
<sequence>MRNLRQLSQQFSDFFQGHFQGRFPNRSATRHPKSGSTAEWFLPFLKLAAANTASNLMVPLAGLIDTAFLGHLEDIRYLNGVALAAIIFNVIYWSFNFFRMGTTGPTAQALGQAQQRNDETEVWLILFRNFLLALGVGLGVWLMRDAIANLSFSLLQASPSVKLAALDFYHGRILGAPAVLVNFVLLGWLLGRSQGKQVLALAVVGNCSNIVLDYWFIQILGWRSYGAGLATALSQYLMLAVGLGLILAGGVPWHLWPKIKSQLWRPAELRALFGLNFDILVRTFAIVISMSLFTNFSSGMGDTVLGVNTLLLQIVLMSAHFMDGVALAVESYAGNFYGRRAWNDLSRLLLLGAAGSVILGVAIALTVVMWPKSLFGLLTSHRSLLSQVPQYAVWLIPVLGLGGAAFTLDGYFLGLTAGRTLRNATLLAAFVGFLPLALIASNLQSPHLLWLALAGLMAMRVVTLAGQVPKTLQGR</sequence>
<feature type="transmembrane region" description="Helical" evidence="6">
    <location>
        <begin position="237"/>
        <end position="256"/>
    </location>
</feature>
<evidence type="ECO:0000256" key="1">
    <source>
        <dbReference type="ARBA" id="ARBA00004141"/>
    </source>
</evidence>
<comment type="similarity">
    <text evidence="2">Belongs to the multi antimicrobial extrusion (MATE) (TC 2.A.66.1) family.</text>
</comment>
<dbReference type="GO" id="GO:0042910">
    <property type="term" value="F:xenobiotic transmembrane transporter activity"/>
    <property type="evidence" value="ECO:0007669"/>
    <property type="project" value="InterPro"/>
</dbReference>
<feature type="transmembrane region" description="Helical" evidence="6">
    <location>
        <begin position="173"/>
        <end position="191"/>
    </location>
</feature>
<dbReference type="PANTHER" id="PTHR42893:SF46">
    <property type="entry name" value="PROTEIN DETOXIFICATION 44, CHLOROPLASTIC"/>
    <property type="match status" value="1"/>
</dbReference>
<dbReference type="STRING" id="1666911.HLUCCA11_03815"/>
<feature type="transmembrane region" description="Helical" evidence="6">
    <location>
        <begin position="447"/>
        <end position="466"/>
    </location>
</feature>
<dbReference type="InterPro" id="IPR044644">
    <property type="entry name" value="DinF-like"/>
</dbReference>
<comment type="subcellular location">
    <subcellularLocation>
        <location evidence="1">Membrane</location>
        <topology evidence="1">Multi-pass membrane protein</topology>
    </subcellularLocation>
</comment>
<feature type="transmembrane region" description="Helical" evidence="6">
    <location>
        <begin position="391"/>
        <end position="412"/>
    </location>
</feature>
<dbReference type="GO" id="GO:0015297">
    <property type="term" value="F:antiporter activity"/>
    <property type="evidence" value="ECO:0007669"/>
    <property type="project" value="InterPro"/>
</dbReference>
<evidence type="ECO:0000256" key="5">
    <source>
        <dbReference type="ARBA" id="ARBA00023136"/>
    </source>
</evidence>
<dbReference type="PANTHER" id="PTHR42893">
    <property type="entry name" value="PROTEIN DETOXIFICATION 44, CHLOROPLASTIC-RELATED"/>
    <property type="match status" value="1"/>
</dbReference>
<dbReference type="Pfam" id="PF01554">
    <property type="entry name" value="MatE"/>
    <property type="match status" value="2"/>
</dbReference>
<dbReference type="GO" id="GO:0005886">
    <property type="term" value="C:plasma membrane"/>
    <property type="evidence" value="ECO:0007669"/>
    <property type="project" value="TreeGrafter"/>
</dbReference>
<reference evidence="7 8" key="1">
    <citation type="submission" date="2015-09" db="EMBL/GenBank/DDBJ databases">
        <title>Identification and resolution of microdiversity through metagenomic sequencing of parallel consortia.</title>
        <authorList>
            <person name="Nelson W.C."/>
            <person name="Romine M.F."/>
            <person name="Lindemann S.R."/>
        </authorList>
    </citation>
    <scope>NUCLEOTIDE SEQUENCE [LARGE SCALE GENOMIC DNA]</scope>
    <source>
        <strain evidence="7">Ana</strain>
    </source>
</reference>
<accession>A0A0P7ZTY4</accession>
<evidence type="ECO:0000256" key="6">
    <source>
        <dbReference type="SAM" id="Phobius"/>
    </source>
</evidence>
<dbReference type="PATRIC" id="fig|1666911.3.peg.3620"/>
<dbReference type="NCBIfam" id="TIGR00797">
    <property type="entry name" value="matE"/>
    <property type="match status" value="1"/>
</dbReference>
<comment type="caution">
    <text evidence="7">The sequence shown here is derived from an EMBL/GenBank/DDBJ whole genome shotgun (WGS) entry which is preliminary data.</text>
</comment>
<dbReference type="Proteomes" id="UP000050465">
    <property type="component" value="Unassembled WGS sequence"/>
</dbReference>
<evidence type="ECO:0000256" key="4">
    <source>
        <dbReference type="ARBA" id="ARBA00022989"/>
    </source>
</evidence>
<dbReference type="CDD" id="cd13136">
    <property type="entry name" value="MATE_DinF_like"/>
    <property type="match status" value="1"/>
</dbReference>
<feature type="transmembrane region" description="Helical" evidence="6">
    <location>
        <begin position="277"/>
        <end position="298"/>
    </location>
</feature>
<feature type="transmembrane region" description="Helical" evidence="6">
    <location>
        <begin position="424"/>
        <end position="441"/>
    </location>
</feature>
<organism evidence="7 8">
    <name type="scientific">Phormidesmis priestleyi Ana</name>
    <dbReference type="NCBI Taxonomy" id="1666911"/>
    <lineage>
        <taxon>Bacteria</taxon>
        <taxon>Bacillati</taxon>
        <taxon>Cyanobacteriota</taxon>
        <taxon>Cyanophyceae</taxon>
        <taxon>Leptolyngbyales</taxon>
        <taxon>Leptolyngbyaceae</taxon>
        <taxon>Phormidesmis</taxon>
    </lineage>
</organism>
<evidence type="ECO:0000256" key="3">
    <source>
        <dbReference type="ARBA" id="ARBA00022692"/>
    </source>
</evidence>
<feature type="transmembrane region" description="Helical" evidence="6">
    <location>
        <begin position="40"/>
        <end position="64"/>
    </location>
</feature>
<feature type="transmembrane region" description="Helical" evidence="6">
    <location>
        <begin position="122"/>
        <end position="143"/>
    </location>
</feature>
<protein>
    <submittedName>
        <fullName evidence="7">Multidrug resistance protein, MATE family</fullName>
    </submittedName>
</protein>
<dbReference type="InterPro" id="IPR002528">
    <property type="entry name" value="MATE_fam"/>
</dbReference>
<proteinExistence type="inferred from homology"/>
<feature type="transmembrane region" description="Helical" evidence="6">
    <location>
        <begin position="310"/>
        <end position="329"/>
    </location>
</feature>
<dbReference type="AlphaFoldDB" id="A0A0P7ZTY4"/>
<evidence type="ECO:0000313" key="7">
    <source>
        <dbReference type="EMBL" id="KPQ37057.1"/>
    </source>
</evidence>